<sequence>MSIENLTFPLITQHNAEYTREIQAAKDVSRLLQLVSFPGEDVWVDLRFDYMLSEHSTSTVDVLLIRGKPHGIVKLSLQGLFLMQDFTSMLLEVIPHELAHVLHVIDSKVEDYSIQKPHDDSWIEFFDRLADSMEVTAAAKVKGSFDDRAVRLARGGLLVECECGGDEAVTVIADTAANSAKLRTEELNCSRCKHPFARATSPDSMPVSVAKDLAFLENIKCIKLQHTNLQR</sequence>
<name>A0A3R8U3S6_9GAMM</name>
<gene>
    <name evidence="1" type="ORF">EGJ28_21920</name>
</gene>
<reference evidence="1 2" key="1">
    <citation type="submission" date="2018-10" db="EMBL/GenBank/DDBJ databases">
        <title>Transmission dynamics of multidrug resistant bacteria on intensive care unit surfaces.</title>
        <authorList>
            <person name="D'Souza A.W."/>
            <person name="Potter R.F."/>
            <person name="Wallace M."/>
            <person name="Shupe A."/>
            <person name="Patel S."/>
            <person name="Sun S."/>
            <person name="Gul D."/>
            <person name="Kwon J.H."/>
            <person name="Andleeb S."/>
            <person name="Burnham C.-A.D."/>
            <person name="Dantas G."/>
        </authorList>
    </citation>
    <scope>NUCLEOTIDE SEQUENCE [LARGE SCALE GENOMIC DNA]</scope>
    <source>
        <strain evidence="1 2">PX_177</strain>
    </source>
</reference>
<organism evidence="1 2">
    <name type="scientific">Stutzerimonas xanthomarina</name>
    <dbReference type="NCBI Taxonomy" id="271420"/>
    <lineage>
        <taxon>Bacteria</taxon>
        <taxon>Pseudomonadati</taxon>
        <taxon>Pseudomonadota</taxon>
        <taxon>Gammaproteobacteria</taxon>
        <taxon>Pseudomonadales</taxon>
        <taxon>Pseudomonadaceae</taxon>
        <taxon>Stutzerimonas</taxon>
    </lineage>
</organism>
<proteinExistence type="predicted"/>
<dbReference type="Proteomes" id="UP000276506">
    <property type="component" value="Unassembled WGS sequence"/>
</dbReference>
<evidence type="ECO:0008006" key="3">
    <source>
        <dbReference type="Google" id="ProtNLM"/>
    </source>
</evidence>
<dbReference type="RefSeq" id="WP_125940400.1">
    <property type="nucleotide sequence ID" value="NZ_RHQL01000021.1"/>
</dbReference>
<accession>A0A3R8U3S6</accession>
<protein>
    <recommendedName>
        <fullName evidence="3">SprT-like domain-containing protein</fullName>
    </recommendedName>
</protein>
<comment type="caution">
    <text evidence="1">The sequence shown here is derived from an EMBL/GenBank/DDBJ whole genome shotgun (WGS) entry which is preliminary data.</text>
</comment>
<dbReference type="EMBL" id="RHQL01000021">
    <property type="protein sequence ID" value="RRV04678.1"/>
    <property type="molecule type" value="Genomic_DNA"/>
</dbReference>
<dbReference type="AlphaFoldDB" id="A0A3R8U3S6"/>
<evidence type="ECO:0000313" key="2">
    <source>
        <dbReference type="Proteomes" id="UP000276506"/>
    </source>
</evidence>
<evidence type="ECO:0000313" key="1">
    <source>
        <dbReference type="EMBL" id="RRV04678.1"/>
    </source>
</evidence>